<dbReference type="AlphaFoldDB" id="K0MA88"/>
<proteinExistence type="predicted"/>
<dbReference type="KEGG" id="bpar:BN117_0516"/>
<evidence type="ECO:0000313" key="2">
    <source>
        <dbReference type="EMBL" id="CCJ47849.1"/>
    </source>
</evidence>
<feature type="region of interest" description="Disordered" evidence="1">
    <location>
        <begin position="85"/>
        <end position="106"/>
    </location>
</feature>
<reference evidence="2 3" key="1">
    <citation type="journal article" date="2012" name="BMC Genomics">
        <title>Comparative genomics of the classical Bordetella subspecies: the evolution and exchange of virulence-associated diversity amongst closely related pathogens.</title>
        <authorList>
            <person name="Park J."/>
            <person name="Zhang Y."/>
            <person name="Buboltz A.M."/>
            <person name="Zhang X."/>
            <person name="Schuster S.C."/>
            <person name="Ahuja U."/>
            <person name="Liu M."/>
            <person name="Miller J.F."/>
            <person name="Sebaihia M."/>
            <person name="Bentley S.D."/>
            <person name="Parkhill J."/>
            <person name="Harvill E.T."/>
        </authorList>
    </citation>
    <scope>NUCLEOTIDE SEQUENCE [LARGE SCALE GENOMIC DNA]</scope>
    <source>
        <strain evidence="2 3">Bpp5</strain>
    </source>
</reference>
<dbReference type="EMBL" id="HE965803">
    <property type="protein sequence ID" value="CCJ47849.1"/>
    <property type="molecule type" value="Genomic_DNA"/>
</dbReference>
<feature type="region of interest" description="Disordered" evidence="1">
    <location>
        <begin position="1"/>
        <end position="52"/>
    </location>
</feature>
<accession>K0MA88</accession>
<sequence>MSRHVAPPRSRCRLVVERNADQGTTKKPKPVSPAFSAGRRKETGAKGSRGDDMNARRLVLLQQAGFGERVRAALADDEVVQHPDIDGGQGALQPLGDRTISGRGLGVPRGVLMRQDQRRSVERQRTLDHHPRIHRSLVDRALEQRLEGEHLVLVVEKHDGEDFVRLRDQFQAQVVAHGGGTAQRRTGLEHAVLQQGDGLPDDPVFVLGGDQGERLRAGVGDDERHGEPPMDEIGGRLPLEGKPSWGRWGWNR</sequence>
<feature type="compositionally biased region" description="Basic and acidic residues" evidence="1">
    <location>
        <begin position="217"/>
        <end position="228"/>
    </location>
</feature>
<feature type="compositionally biased region" description="Basic and acidic residues" evidence="1">
    <location>
        <begin position="39"/>
        <end position="52"/>
    </location>
</feature>
<dbReference type="Proteomes" id="UP000008035">
    <property type="component" value="Chromosome"/>
</dbReference>
<organism evidence="2 3">
    <name type="scientific">Bordetella parapertussis (strain Bpp5)</name>
    <dbReference type="NCBI Taxonomy" id="1208660"/>
    <lineage>
        <taxon>Bacteria</taxon>
        <taxon>Pseudomonadati</taxon>
        <taxon>Pseudomonadota</taxon>
        <taxon>Betaproteobacteria</taxon>
        <taxon>Burkholderiales</taxon>
        <taxon>Alcaligenaceae</taxon>
        <taxon>Bordetella</taxon>
    </lineage>
</organism>
<gene>
    <name evidence="2" type="ordered locus">BN117_0516</name>
</gene>
<protein>
    <submittedName>
        <fullName evidence="2">Uncharacterized protein</fullName>
    </submittedName>
</protein>
<dbReference type="HOGENOM" id="CLU_1101216_0_0_4"/>
<evidence type="ECO:0000313" key="3">
    <source>
        <dbReference type="Proteomes" id="UP000008035"/>
    </source>
</evidence>
<feature type="region of interest" description="Disordered" evidence="1">
    <location>
        <begin position="217"/>
        <end position="238"/>
    </location>
</feature>
<evidence type="ECO:0000256" key="1">
    <source>
        <dbReference type="SAM" id="MobiDB-lite"/>
    </source>
</evidence>
<name>K0MA88_BORPB</name>